<dbReference type="Proteomes" id="UP000317078">
    <property type="component" value="Unassembled WGS sequence"/>
</dbReference>
<dbReference type="EMBL" id="RCZP01000014">
    <property type="protein sequence ID" value="TPG53795.1"/>
    <property type="molecule type" value="Genomic_DNA"/>
</dbReference>
<dbReference type="InterPro" id="IPR018389">
    <property type="entry name" value="DctP_fam"/>
</dbReference>
<gene>
    <name evidence="3" type="ORF">EAH89_15230</name>
</gene>
<dbReference type="InterPro" id="IPR038404">
    <property type="entry name" value="TRAP_DctP_sf"/>
</dbReference>
<dbReference type="NCBIfam" id="NF037995">
    <property type="entry name" value="TRAP_S1"/>
    <property type="match status" value="1"/>
</dbReference>
<name>A0A502FWB7_9PROT</name>
<dbReference type="AlphaFoldDB" id="A0A502FWB7"/>
<protein>
    <submittedName>
        <fullName evidence="3">ABC transporter substrate-binding protein</fullName>
    </submittedName>
</protein>
<evidence type="ECO:0000256" key="1">
    <source>
        <dbReference type="ARBA" id="ARBA00022729"/>
    </source>
</evidence>
<proteinExistence type="predicted"/>
<feature type="signal peptide" evidence="2">
    <location>
        <begin position="1"/>
        <end position="39"/>
    </location>
</feature>
<organism evidence="3 4">
    <name type="scientific">Muricoccus nepalensis</name>
    <dbReference type="NCBI Taxonomy" id="1854500"/>
    <lineage>
        <taxon>Bacteria</taxon>
        <taxon>Pseudomonadati</taxon>
        <taxon>Pseudomonadota</taxon>
        <taxon>Alphaproteobacteria</taxon>
        <taxon>Acetobacterales</taxon>
        <taxon>Roseomonadaceae</taxon>
        <taxon>Muricoccus</taxon>
    </lineage>
</organism>
<dbReference type="RefSeq" id="WP_140884559.1">
    <property type="nucleotide sequence ID" value="NZ_RCZP01000014.1"/>
</dbReference>
<dbReference type="PANTHER" id="PTHR33376">
    <property type="match status" value="1"/>
</dbReference>
<evidence type="ECO:0000313" key="3">
    <source>
        <dbReference type="EMBL" id="TPG53795.1"/>
    </source>
</evidence>
<accession>A0A502FWB7</accession>
<keyword evidence="1 2" id="KW-0732">Signal</keyword>
<dbReference type="GO" id="GO:0055085">
    <property type="term" value="P:transmembrane transport"/>
    <property type="evidence" value="ECO:0007669"/>
    <property type="project" value="InterPro"/>
</dbReference>
<dbReference type="OrthoDB" id="9799287at2"/>
<evidence type="ECO:0000313" key="4">
    <source>
        <dbReference type="Proteomes" id="UP000317078"/>
    </source>
</evidence>
<keyword evidence="4" id="KW-1185">Reference proteome</keyword>
<dbReference type="PANTHER" id="PTHR33376:SF4">
    <property type="entry name" value="SIALIC ACID-BINDING PERIPLASMIC PROTEIN SIAP"/>
    <property type="match status" value="1"/>
</dbReference>
<comment type="caution">
    <text evidence="3">The sequence shown here is derived from an EMBL/GenBank/DDBJ whole genome shotgun (WGS) entry which is preliminary data.</text>
</comment>
<dbReference type="Gene3D" id="3.40.190.170">
    <property type="entry name" value="Bacterial extracellular solute-binding protein, family 7"/>
    <property type="match status" value="1"/>
</dbReference>
<dbReference type="CDD" id="cd13602">
    <property type="entry name" value="PBP2_TRAP_BpDctp6_7"/>
    <property type="match status" value="1"/>
</dbReference>
<dbReference type="Pfam" id="PF03480">
    <property type="entry name" value="DctP"/>
    <property type="match status" value="1"/>
</dbReference>
<sequence>MRVLRVAIGSALRGACRRLAPLLLGALLAAILPGAPAPAQEGAPAATPPAPAAAPIRLQVVGGLAGVSQYARFEEPFWTRRVPEATGGQVVADIAPFDRSGIRGPEALRLLRLGVTPFGTVILSVAAAEEPELSSLDLPGVSPDMATLRRVLTAQRGWLQATLREQHDTELLGVYAYPAQVLFCARPFAGLHDLRGRRVRSSSTAISEWMAALGAVPVVIPFAEIVPSVRAGVVECAVTGTLSGWQIGLNEVTSHVHAMALNWGVSIFGANRAAWEALPPALREVLRAEVAALETRIWDAAEAETGIGLACDAGRPECPAELMAGPAGPRARGRMTVVQATAADDALRRRLVREVVMPRWVDRCGPGCADGWNSRVGDELRIPAPEPR</sequence>
<feature type="chain" id="PRO_5021210550" evidence="2">
    <location>
        <begin position="40"/>
        <end position="388"/>
    </location>
</feature>
<reference evidence="3 4" key="1">
    <citation type="journal article" date="2019" name="Environ. Microbiol.">
        <title>Species interactions and distinct microbial communities in high Arctic permafrost affected cryosols are associated with the CH4 and CO2 gas fluxes.</title>
        <authorList>
            <person name="Altshuler I."/>
            <person name="Hamel J."/>
            <person name="Turney S."/>
            <person name="Magnuson E."/>
            <person name="Levesque R."/>
            <person name="Greer C."/>
            <person name="Whyte L.G."/>
        </authorList>
    </citation>
    <scope>NUCLEOTIDE SEQUENCE [LARGE SCALE GENOMIC DNA]</scope>
    <source>
        <strain evidence="3 4">S9.3B</strain>
    </source>
</reference>
<evidence type="ECO:0000256" key="2">
    <source>
        <dbReference type="SAM" id="SignalP"/>
    </source>
</evidence>